<dbReference type="PIRSF" id="PIRSF005719">
    <property type="entry name" value="SMC"/>
    <property type="match status" value="1"/>
</dbReference>
<evidence type="ECO:0000256" key="8">
    <source>
        <dbReference type="ARBA" id="ARBA00023067"/>
    </source>
</evidence>
<dbReference type="CDD" id="cd03273">
    <property type="entry name" value="ABC_SMC2_euk"/>
    <property type="match status" value="1"/>
</dbReference>
<sequence length="1222" mass="137219">MRIEELIIDGFKSYATRTSITGWDPEFNAITGLNGSGKSNILDAICFVLGITNWSQVRASSIQDLIYKRGQAGVTKASVTVVFNNQDREQSPVGFESSKQITITRQILIGGRSKFLVNGHTAQQQVVQTLFQSVQLNINNPHFLIMQGRITKVLNMKPPEILSMIEEAAGTRMFEERKEKALKTIAKKEKKVGEITQLLSEEIVPKLDKLRSEKRAYLEFQKTQTEIERLSRIVISFDYSRYEERHSKSKAELDLKLSLTERKTAQIQQLQSAISNISQDIEKITASRLKEMTQGGRFQTLDSSVKELSKNLVKVKTQRDLKGKESEEEALNRTNLLSTQKETDKSMQEKRAQVQALQGTYMDLKRKHDAQEEQVRMNEELIQTLSTGLAAEEGHENGYMEQIQRMKATVAQAATMIEQSKLKMKHLETELVDTKKQATAAQQQSHSLSAGIETAKRQVKQLEDSLKKQTFDPEKERVLLLEKASESEAIVKISEQIEYKSRKVAGLDFQYYNPIPNFDRSTVKGLVAELFTVPAENSNAATALEICAGGRLYNVVVDNEVVGAQLLQNGKLRKRVTIIPLNKISAFRAHAQKIATAQKLAPGKVNLALSLIGFEDHLETAMAYIFGNTLICADAESAKRVTFHQEVRMKSVTLDGDVYDPSGTLQGGSRPSGGGILTSLQEMHGLKEQLAIHRKNLQNVNEQLSSLSQEGRAYTELRQKLELKMHELRLCEQQVSASEHVRLTEHAEKLEKDIEALKLAIQEGHLKRSEASKRCEEIEREMNDFKNNKDGKLQELTVKHAKAKAEMTKNAPRVKAMQREFQTLQLELEQLEKDLKTANQELTESDSLISKLRQDQNDLQSEITVLETSLEKAQAELEREKAQLSAYDEELKELEALSKQQSKTVAESQLELQNLTHETERLSKEYQSLSNAMKDLEDAHDWIEDQKHLFGQAGGPYDFNSQNPSESRKKLKQLDEKHSAMKNKVNPKVMTMLENQEKREASLKQMLATVQRDKTKIEDTIASLDDYKNEALERTYSKVNGDFGAIFGDLLPGNNAKLQPLEGQGVTGGLEVKVCLGGVWKASLTELSGGQRSLIALSLILSLLQFKPAPMYILDEVDAALDLSHTQNIGQLLRTRFKGSQFIVVSLKEGMFNNANVLFRARFRDGISIVDRNAQNQRTAPKHPPVARRVEAATASSSNVEAAGSMGPPSVPDKKLAKRVKV</sequence>
<dbReference type="GO" id="GO:0007076">
    <property type="term" value="P:mitotic chromosome condensation"/>
    <property type="evidence" value="ECO:0007669"/>
    <property type="project" value="UniProtKB-ARBA"/>
</dbReference>
<dbReference type="Proteomes" id="UP000827284">
    <property type="component" value="Unassembled WGS sequence"/>
</dbReference>
<comment type="similarity">
    <text evidence="2">Belongs to the SMC family. SMC2 subfamily.</text>
</comment>
<evidence type="ECO:0000259" key="14">
    <source>
        <dbReference type="SMART" id="SM00968"/>
    </source>
</evidence>
<dbReference type="InterPro" id="IPR010935">
    <property type="entry name" value="SMC_hinge"/>
</dbReference>
<dbReference type="FunFam" id="3.40.50.300:FF:000385">
    <property type="entry name" value="Structural maintenance of chromosomes 2"/>
    <property type="match status" value="1"/>
</dbReference>
<evidence type="ECO:0000256" key="2">
    <source>
        <dbReference type="ARBA" id="ARBA00005231"/>
    </source>
</evidence>
<dbReference type="InterPro" id="IPR003395">
    <property type="entry name" value="RecF/RecN/SMC_N"/>
</dbReference>
<evidence type="ECO:0000256" key="4">
    <source>
        <dbReference type="ARBA" id="ARBA00022741"/>
    </source>
</evidence>
<dbReference type="SUPFAM" id="SSF52540">
    <property type="entry name" value="P-loop containing nucleoside triphosphate hydrolases"/>
    <property type="match status" value="1"/>
</dbReference>
<evidence type="ECO:0000256" key="13">
    <source>
        <dbReference type="SAM" id="MobiDB-lite"/>
    </source>
</evidence>
<proteinExistence type="inferred from homology"/>
<dbReference type="GO" id="GO:0031981">
    <property type="term" value="C:nuclear lumen"/>
    <property type="evidence" value="ECO:0007669"/>
    <property type="project" value="UniProtKB-ARBA"/>
</dbReference>
<keyword evidence="10" id="KW-0131">Cell cycle</keyword>
<keyword evidence="16" id="KW-1185">Reference proteome</keyword>
<comment type="caution">
    <text evidence="15">The sequence shown here is derived from an EMBL/GenBank/DDBJ whole genome shotgun (WGS) entry which is preliminary data.</text>
</comment>
<dbReference type="FunFam" id="1.20.1060.20:FF:000005">
    <property type="entry name" value="Structural maintenance of chromosomes 2"/>
    <property type="match status" value="1"/>
</dbReference>
<dbReference type="InterPro" id="IPR027417">
    <property type="entry name" value="P-loop_NTPase"/>
</dbReference>
<dbReference type="SMART" id="SM00968">
    <property type="entry name" value="SMC_hinge"/>
    <property type="match status" value="1"/>
</dbReference>
<accession>A0A9P3HIZ8</accession>
<dbReference type="OrthoDB" id="10255539at2759"/>
<dbReference type="PANTHER" id="PTHR43977">
    <property type="entry name" value="STRUCTURAL MAINTENANCE OF CHROMOSOMES PROTEIN 3"/>
    <property type="match status" value="1"/>
</dbReference>
<evidence type="ECO:0000256" key="9">
    <source>
        <dbReference type="ARBA" id="ARBA00023242"/>
    </source>
</evidence>
<name>A0A9P3HIZ8_9FUNG</name>
<keyword evidence="9 11" id="KW-0539">Nucleus</keyword>
<dbReference type="GO" id="GO:0000796">
    <property type="term" value="C:condensin complex"/>
    <property type="evidence" value="ECO:0007669"/>
    <property type="project" value="UniProtKB-ARBA"/>
</dbReference>
<evidence type="ECO:0000256" key="1">
    <source>
        <dbReference type="ARBA" id="ARBA00004123"/>
    </source>
</evidence>
<dbReference type="Gene3D" id="1.20.1060.20">
    <property type="match status" value="1"/>
</dbReference>
<evidence type="ECO:0000313" key="16">
    <source>
        <dbReference type="Proteomes" id="UP000827284"/>
    </source>
</evidence>
<evidence type="ECO:0000256" key="11">
    <source>
        <dbReference type="PIRNR" id="PIRNR005719"/>
    </source>
</evidence>
<keyword evidence="4" id="KW-0547">Nucleotide-binding</keyword>
<dbReference type="GO" id="GO:0005524">
    <property type="term" value="F:ATP binding"/>
    <property type="evidence" value="ECO:0007669"/>
    <property type="project" value="UniProtKB-KW"/>
</dbReference>
<feature type="region of interest" description="Disordered" evidence="13">
    <location>
        <begin position="1174"/>
        <end position="1222"/>
    </location>
</feature>
<keyword evidence="6" id="KW-0067">ATP-binding</keyword>
<feature type="coiled-coil region" evidence="12">
    <location>
        <begin position="347"/>
        <end position="374"/>
    </location>
</feature>
<dbReference type="InterPro" id="IPR024704">
    <property type="entry name" value="SMC"/>
</dbReference>
<evidence type="ECO:0000256" key="5">
    <source>
        <dbReference type="ARBA" id="ARBA00022776"/>
    </source>
</evidence>
<dbReference type="Gene3D" id="3.40.50.300">
    <property type="entry name" value="P-loop containing nucleotide triphosphate hydrolases"/>
    <property type="match status" value="2"/>
</dbReference>
<organism evidence="15 16">
    <name type="scientific">Entomortierella parvispora</name>
    <dbReference type="NCBI Taxonomy" id="205924"/>
    <lineage>
        <taxon>Eukaryota</taxon>
        <taxon>Fungi</taxon>
        <taxon>Fungi incertae sedis</taxon>
        <taxon>Mucoromycota</taxon>
        <taxon>Mortierellomycotina</taxon>
        <taxon>Mortierellomycetes</taxon>
        <taxon>Mortierellales</taxon>
        <taxon>Mortierellaceae</taxon>
        <taxon>Entomortierella</taxon>
    </lineage>
</organism>
<dbReference type="FunFam" id="3.40.50.300:FF:000278">
    <property type="entry name" value="Structural maintenance of chromosomes 2"/>
    <property type="match status" value="1"/>
</dbReference>
<dbReference type="EMBL" id="BQFW01000013">
    <property type="protein sequence ID" value="GJJ77450.1"/>
    <property type="molecule type" value="Genomic_DNA"/>
</dbReference>
<dbReference type="SUPFAM" id="SSF75553">
    <property type="entry name" value="Smc hinge domain"/>
    <property type="match status" value="1"/>
</dbReference>
<keyword evidence="7 12" id="KW-0175">Coiled coil</keyword>
<evidence type="ECO:0000256" key="6">
    <source>
        <dbReference type="ARBA" id="ARBA00022840"/>
    </source>
</evidence>
<feature type="coiled-coil region" evidence="12">
    <location>
        <begin position="410"/>
        <end position="472"/>
    </location>
</feature>
<evidence type="ECO:0000313" key="15">
    <source>
        <dbReference type="EMBL" id="GJJ77450.1"/>
    </source>
</evidence>
<evidence type="ECO:0000256" key="3">
    <source>
        <dbReference type="ARBA" id="ARBA00022618"/>
    </source>
</evidence>
<dbReference type="Pfam" id="PF02463">
    <property type="entry name" value="SMC_N"/>
    <property type="match status" value="1"/>
</dbReference>
<keyword evidence="5" id="KW-0498">Mitosis</keyword>
<dbReference type="Gene3D" id="3.30.70.1620">
    <property type="match status" value="1"/>
</dbReference>
<dbReference type="GO" id="GO:0016887">
    <property type="term" value="F:ATP hydrolysis activity"/>
    <property type="evidence" value="ECO:0007669"/>
    <property type="project" value="InterPro"/>
</dbReference>
<gene>
    <name evidence="15" type="ORF">EMPS_09809</name>
</gene>
<feature type="coiled-coil region" evidence="12">
    <location>
        <begin position="683"/>
        <end position="946"/>
    </location>
</feature>
<keyword evidence="8" id="KW-0226">DNA condensation</keyword>
<evidence type="ECO:0000256" key="7">
    <source>
        <dbReference type="ARBA" id="ARBA00023054"/>
    </source>
</evidence>
<dbReference type="InterPro" id="IPR027120">
    <property type="entry name" value="Smc2_ABC"/>
</dbReference>
<dbReference type="AlphaFoldDB" id="A0A9P3HIZ8"/>
<reference evidence="15" key="2">
    <citation type="journal article" date="2022" name="Microbiol. Resour. Announc.">
        <title>Whole-Genome Sequence of Entomortierella parvispora E1425, a Mucoromycotan Fungus Associated with Burkholderiaceae-Related Endosymbiotic Bacteria.</title>
        <authorList>
            <person name="Herlambang A."/>
            <person name="Guo Y."/>
            <person name="Takashima Y."/>
            <person name="Narisawa K."/>
            <person name="Ohta H."/>
            <person name="Nishizawa T."/>
        </authorList>
    </citation>
    <scope>NUCLEOTIDE SEQUENCE</scope>
    <source>
        <strain evidence="15">E1425</strain>
    </source>
</reference>
<feature type="domain" description="SMC hinge" evidence="14">
    <location>
        <begin position="521"/>
        <end position="642"/>
    </location>
</feature>
<feature type="region of interest" description="Disordered" evidence="13">
    <location>
        <begin position="321"/>
        <end position="345"/>
    </location>
</feature>
<keyword evidence="3" id="KW-0132">Cell division</keyword>
<dbReference type="Gene3D" id="1.10.287.1490">
    <property type="match status" value="1"/>
</dbReference>
<reference evidence="15" key="1">
    <citation type="submission" date="2021-11" db="EMBL/GenBank/DDBJ databases">
        <authorList>
            <person name="Herlambang A."/>
            <person name="Guo Y."/>
            <person name="Takashima Y."/>
            <person name="Nishizawa T."/>
        </authorList>
    </citation>
    <scope>NUCLEOTIDE SEQUENCE</scope>
    <source>
        <strain evidence="15">E1425</strain>
    </source>
</reference>
<dbReference type="InterPro" id="IPR036277">
    <property type="entry name" value="SMC_hinge_sf"/>
</dbReference>
<protein>
    <recommendedName>
        <fullName evidence="11">Structural maintenance of chromosomes protein</fullName>
    </recommendedName>
</protein>
<dbReference type="GO" id="GO:0051301">
    <property type="term" value="P:cell division"/>
    <property type="evidence" value="ECO:0007669"/>
    <property type="project" value="UniProtKB-KW"/>
</dbReference>
<comment type="subcellular location">
    <subcellularLocation>
        <location evidence="1 11">Nucleus</location>
    </subcellularLocation>
</comment>
<dbReference type="GO" id="GO:0000793">
    <property type="term" value="C:condensed chromosome"/>
    <property type="evidence" value="ECO:0007669"/>
    <property type="project" value="UniProtKB-ARBA"/>
</dbReference>
<dbReference type="Pfam" id="PF06470">
    <property type="entry name" value="SMC_hinge"/>
    <property type="match status" value="1"/>
</dbReference>
<evidence type="ECO:0000256" key="12">
    <source>
        <dbReference type="SAM" id="Coils"/>
    </source>
</evidence>
<evidence type="ECO:0000256" key="10">
    <source>
        <dbReference type="ARBA" id="ARBA00023306"/>
    </source>
</evidence>